<dbReference type="Pfam" id="PF00092">
    <property type="entry name" value="VWA"/>
    <property type="match status" value="1"/>
</dbReference>
<dbReference type="PROSITE" id="PS50234">
    <property type="entry name" value="VWFA"/>
    <property type="match status" value="1"/>
</dbReference>
<protein>
    <recommendedName>
        <fullName evidence="2">VWFA domain-containing protein</fullName>
    </recommendedName>
</protein>
<feature type="region of interest" description="Disordered" evidence="1">
    <location>
        <begin position="811"/>
        <end position="839"/>
    </location>
</feature>
<dbReference type="Gene3D" id="3.40.50.410">
    <property type="entry name" value="von Willebrand factor, type A domain"/>
    <property type="match status" value="1"/>
</dbReference>
<dbReference type="CDD" id="cd00198">
    <property type="entry name" value="vWFA"/>
    <property type="match status" value="1"/>
</dbReference>
<evidence type="ECO:0000313" key="3">
    <source>
        <dbReference type="EMBL" id="CDW75354.1"/>
    </source>
</evidence>
<feature type="domain" description="VWFA" evidence="2">
    <location>
        <begin position="52"/>
        <end position="234"/>
    </location>
</feature>
<proteinExistence type="predicted"/>
<organism evidence="3 4">
    <name type="scientific">Stylonychia lemnae</name>
    <name type="common">Ciliate</name>
    <dbReference type="NCBI Taxonomy" id="5949"/>
    <lineage>
        <taxon>Eukaryota</taxon>
        <taxon>Sar</taxon>
        <taxon>Alveolata</taxon>
        <taxon>Ciliophora</taxon>
        <taxon>Intramacronucleata</taxon>
        <taxon>Spirotrichea</taxon>
        <taxon>Stichotrichia</taxon>
        <taxon>Sporadotrichida</taxon>
        <taxon>Oxytrichidae</taxon>
        <taxon>Stylonychinae</taxon>
        <taxon>Stylonychia</taxon>
    </lineage>
</organism>
<sequence length="1141" mass="129985">MESSQTKNFTLKYFPIRQDYVYAQISTQMKETDFNQLTGITPGETQSADGRALILCFDQSGSMSGKPFEALQKGAIMIGESIFATKDYEKVSVCYYDDSVHAMEANDLIGYQKYVNSQCIRGSTNFVAVFKYIEQFLTQYSGRIRDVSVIFFTDGQDTCNNKEVIEKSLQNLKAYLQKNNLNSRFLTVGFTSSHDAPFLNRISNTGSELGNFFYINTDTGDYSQQIQECLSQSVSMAGRQDGLALNISSHAFELKQKLNLQKNYVIEESKENEDGDGDAEMNEEIKMDDNANELLEFSEQIIIREGALQDLRGELVFGKKTINITFELVHVENPPAEVLSRAQIKYINKLIFETVQEIQSDIKVRTHTELLEYIMNLDKELDSFVESSMKIKDRDLRKVIMEEIGECKDKTSKVMEVLRASTGGRINNVQIAQLNDLAYKAVRKRGLQKKLDERAVKNEGFYKKLDQQLKGVAKKMDFKALREEYKDLIDMIGSCPISTNDLIQTMEESDCMCLGLDVGRSEAAIADPTRLVIKDIIPTFMSADSFLTVAAFTIKRNEEAHGGYDVKNQGQLALGVGRENITGIMPLYLFKEHWEFARRKAPPVYGFITTLDVMGYASSQYFTVPYLVLLKALEKNNSQKVEIYSKIVTLVLETCKNIMSFNEEHRKMAIQQIVDFHKNPESRTADIVASIPVMLAQLYVITLVENYESYLPEDFKLDQPTLANIFRFAFEEHSRRCIRSDAEILTKNTILKALFPDYATYVDEIMKVKEIEIQNEFKKDDKQGASSDQFSEYTSQANFFKALDQANLKTISNEEESNEEEKKEDSKISGGEEKKQDEKVDLIKAADDAVAKLPWQNALKIDGSDSLKLVSSSQKYFNKKQQDLIILANLLKVGDLKGFGDLPQINNDNEVMLSLFLQNAMNPKNHHRRESIQNKNYREILNTQDSQNYLRNILLSQLRNEFAGRESAIRSVYLGAKSSAQVQLFLDAPNIYTAAAIMCQNHFSLGQGDYSLLIQALIDQSLTLSDARGKLQLVCQGQYFGTKLYKDAFKIYPANFNPCKTSLYRLYMKLVKNGNKVTHEEFLNLFPHIAAKAEVWDKVLDNSGKIAENLDWFNLHNAQVKQQKLQEKNQRLAQQSKKLKF</sequence>
<dbReference type="AlphaFoldDB" id="A0A078A3M9"/>
<reference evidence="3 4" key="1">
    <citation type="submission" date="2014-06" db="EMBL/GenBank/DDBJ databases">
        <authorList>
            <person name="Swart Estienne"/>
        </authorList>
    </citation>
    <scope>NUCLEOTIDE SEQUENCE [LARGE SCALE GENOMIC DNA]</scope>
    <source>
        <strain evidence="3 4">130c</strain>
    </source>
</reference>
<name>A0A078A3M9_STYLE</name>
<keyword evidence="4" id="KW-1185">Reference proteome</keyword>
<evidence type="ECO:0000313" key="4">
    <source>
        <dbReference type="Proteomes" id="UP000039865"/>
    </source>
</evidence>
<dbReference type="InterPro" id="IPR036465">
    <property type="entry name" value="vWFA_dom_sf"/>
</dbReference>
<dbReference type="OrthoDB" id="10006997at2759"/>
<dbReference type="SMART" id="SM00327">
    <property type="entry name" value="VWA"/>
    <property type="match status" value="1"/>
</dbReference>
<dbReference type="InParanoid" id="A0A078A3M9"/>
<dbReference type="SUPFAM" id="SSF53300">
    <property type="entry name" value="vWA-like"/>
    <property type="match status" value="1"/>
</dbReference>
<evidence type="ECO:0000259" key="2">
    <source>
        <dbReference type="PROSITE" id="PS50234"/>
    </source>
</evidence>
<evidence type="ECO:0000256" key="1">
    <source>
        <dbReference type="SAM" id="MobiDB-lite"/>
    </source>
</evidence>
<accession>A0A078A3M9</accession>
<dbReference type="Proteomes" id="UP000039865">
    <property type="component" value="Unassembled WGS sequence"/>
</dbReference>
<dbReference type="InterPro" id="IPR002035">
    <property type="entry name" value="VWF_A"/>
</dbReference>
<dbReference type="EMBL" id="CCKQ01004203">
    <property type="protein sequence ID" value="CDW75354.1"/>
    <property type="molecule type" value="Genomic_DNA"/>
</dbReference>
<gene>
    <name evidence="3" type="primary">Contig4010.g4294</name>
    <name evidence="3" type="ORF">STYLEM_4342</name>
</gene>
<feature type="compositionally biased region" description="Basic and acidic residues" evidence="1">
    <location>
        <begin position="820"/>
        <end position="839"/>
    </location>
</feature>